<proteinExistence type="predicted"/>
<sequence length="261" mass="28974">MLAAAERMVPREHLARKVLKLVKRFDLTRMEAGSSALGQRGYAPREVLALWVYASLIGIHQGTQLAHALQTDMALRLLSAGHAISRSVLNRFRASQGPFFTEALEETVRWASQEGLVEEQALAVDSVRLRAHASGRQVRVRKHSLTRLKALAQVDVRALSEPAQKHHDDEVQRHQQAVLLCQQRGAATVVVRDRGNGSRRGRLNGSHPLILQDWPLAAGCPAPARGGRVKGAEPFRFRRSRPLMLPSTRAPCSDRNRDPRG</sequence>
<dbReference type="Pfam" id="PF05598">
    <property type="entry name" value="DUF772"/>
    <property type="match status" value="1"/>
</dbReference>
<dbReference type="Proteomes" id="UP000288758">
    <property type="component" value="Chromosome"/>
</dbReference>
<organism evidence="3 4">
    <name type="scientific">Corallococcus coralloides</name>
    <name type="common">Myxococcus coralloides</name>
    <dbReference type="NCBI Taxonomy" id="184914"/>
    <lineage>
        <taxon>Bacteria</taxon>
        <taxon>Pseudomonadati</taxon>
        <taxon>Myxococcota</taxon>
        <taxon>Myxococcia</taxon>
        <taxon>Myxococcales</taxon>
        <taxon>Cystobacterineae</taxon>
        <taxon>Myxococcaceae</taxon>
        <taxon>Corallococcus</taxon>
    </lineage>
</organism>
<gene>
    <name evidence="3" type="ORF">EJ065_1602</name>
</gene>
<dbReference type="AlphaFoldDB" id="A0A410RMX4"/>
<protein>
    <submittedName>
        <fullName evidence="3">Transposase, is4-like protein</fullName>
    </submittedName>
</protein>
<evidence type="ECO:0000259" key="2">
    <source>
        <dbReference type="Pfam" id="PF05598"/>
    </source>
</evidence>
<dbReference type="EMBL" id="CP034669">
    <property type="protein sequence ID" value="QAT83201.1"/>
    <property type="molecule type" value="Genomic_DNA"/>
</dbReference>
<dbReference type="InterPro" id="IPR008490">
    <property type="entry name" value="Transposase_InsH_N"/>
</dbReference>
<evidence type="ECO:0000256" key="1">
    <source>
        <dbReference type="SAM" id="MobiDB-lite"/>
    </source>
</evidence>
<accession>A0A410RMX4</accession>
<dbReference type="PANTHER" id="PTHR33408">
    <property type="entry name" value="TRANSPOSASE"/>
    <property type="match status" value="1"/>
</dbReference>
<reference evidence="3 4" key="1">
    <citation type="submission" date="2018-12" db="EMBL/GenBank/DDBJ databases">
        <title>Complete Genome Sequence of the Corallopyronin A producing Myxobacterium Corallococcus coralloides B035.</title>
        <authorList>
            <person name="Bouhired S.M."/>
            <person name="Rupp O."/>
            <person name="Blom J."/>
            <person name="Schaeberle T.F."/>
            <person name="Kehraus S."/>
            <person name="Schiefer A."/>
            <person name="Pfarr K."/>
            <person name="Goesmann A."/>
            <person name="Hoerauf A."/>
            <person name="Koenig G.M."/>
        </authorList>
    </citation>
    <scope>NUCLEOTIDE SEQUENCE [LARGE SCALE GENOMIC DNA]</scope>
    <source>
        <strain evidence="3 4">B035</strain>
    </source>
</reference>
<dbReference type="PANTHER" id="PTHR33408:SF2">
    <property type="entry name" value="TRANSPOSASE DDE DOMAIN-CONTAINING PROTEIN"/>
    <property type="match status" value="1"/>
</dbReference>
<name>A0A410RMX4_CORCK</name>
<feature type="domain" description="Transposase InsH N-terminal" evidence="2">
    <location>
        <begin position="5"/>
        <end position="94"/>
    </location>
</feature>
<feature type="region of interest" description="Disordered" evidence="1">
    <location>
        <begin position="240"/>
        <end position="261"/>
    </location>
</feature>
<feature type="compositionally biased region" description="Basic and acidic residues" evidence="1">
    <location>
        <begin position="252"/>
        <end position="261"/>
    </location>
</feature>
<evidence type="ECO:0000313" key="4">
    <source>
        <dbReference type="Proteomes" id="UP000288758"/>
    </source>
</evidence>
<evidence type="ECO:0000313" key="3">
    <source>
        <dbReference type="EMBL" id="QAT83201.1"/>
    </source>
</evidence>